<keyword evidence="1" id="KW-1133">Transmembrane helix</keyword>
<keyword evidence="1" id="KW-0812">Transmembrane</keyword>
<name>A0A1G2AQS1_9BACT</name>
<accession>A0A1G2AQS1</accession>
<feature type="transmembrane region" description="Helical" evidence="1">
    <location>
        <begin position="114"/>
        <end position="141"/>
    </location>
</feature>
<feature type="transmembrane region" description="Helical" evidence="1">
    <location>
        <begin position="70"/>
        <end position="94"/>
    </location>
</feature>
<comment type="caution">
    <text evidence="2">The sequence shown here is derived from an EMBL/GenBank/DDBJ whole genome shotgun (WGS) entry which is preliminary data.</text>
</comment>
<reference evidence="2 3" key="1">
    <citation type="journal article" date="2016" name="Nat. Commun.">
        <title>Thousands of microbial genomes shed light on interconnected biogeochemical processes in an aquifer system.</title>
        <authorList>
            <person name="Anantharaman K."/>
            <person name="Brown C.T."/>
            <person name="Hug L.A."/>
            <person name="Sharon I."/>
            <person name="Castelle C.J."/>
            <person name="Probst A.J."/>
            <person name="Thomas B.C."/>
            <person name="Singh A."/>
            <person name="Wilkins M.J."/>
            <person name="Karaoz U."/>
            <person name="Brodie E.L."/>
            <person name="Williams K.H."/>
            <person name="Hubbard S.S."/>
            <person name="Banfield J.F."/>
        </authorList>
    </citation>
    <scope>NUCLEOTIDE SEQUENCE [LARGE SCALE GENOMIC DNA]</scope>
</reference>
<dbReference type="EMBL" id="MHKB01000011">
    <property type="protein sequence ID" value="OGY78985.1"/>
    <property type="molecule type" value="Genomic_DNA"/>
</dbReference>
<keyword evidence="1" id="KW-0472">Membrane</keyword>
<feature type="transmembrane region" description="Helical" evidence="1">
    <location>
        <begin position="33"/>
        <end position="55"/>
    </location>
</feature>
<gene>
    <name evidence="2" type="ORF">A3B74_03810</name>
</gene>
<evidence type="ECO:0000313" key="2">
    <source>
        <dbReference type="EMBL" id="OGY78985.1"/>
    </source>
</evidence>
<dbReference type="AlphaFoldDB" id="A0A1G2AQS1"/>
<sequence length="270" mass="30973">MADKKSSLRRYVRILFAYMRLYLARRMAYRFDFVLNFILAVLFTSMSLLFVTFVYRNVPVVAGWTRDEALLIVASYSIVNGLAWMFCFGGFWNFDLLLSTGKFDSFLVKPAPPILLVAFYRTTLEDISEVLIGVVLIARYYVQHSELHVFPHVFGVALSLLYGFIIYTSVFVLAKCLSFKKIQSWSMNRLVTDMFAIGKYPQSIFRQTLLRFTTTVILPIAFIGTVPANFVKGEGTIAILLLGFVLTCIFLFLTRFVWQRSLRDYSSASS</sequence>
<dbReference type="PANTHER" id="PTHR36833:SF1">
    <property type="entry name" value="INTEGRAL MEMBRANE TRANSPORT PROTEIN"/>
    <property type="match status" value="1"/>
</dbReference>
<organism evidence="2 3">
    <name type="scientific">Candidatus Kerfeldbacteria bacterium RIFCSPHIGHO2_02_FULL_42_14</name>
    <dbReference type="NCBI Taxonomy" id="1798540"/>
    <lineage>
        <taxon>Bacteria</taxon>
        <taxon>Candidatus Kerfeldiibacteriota</taxon>
    </lineage>
</organism>
<dbReference type="STRING" id="1798540.A3B74_03810"/>
<feature type="transmembrane region" description="Helical" evidence="1">
    <location>
        <begin position="237"/>
        <end position="258"/>
    </location>
</feature>
<dbReference type="PANTHER" id="PTHR36833">
    <property type="entry name" value="SLR0610 PROTEIN-RELATED"/>
    <property type="match status" value="1"/>
</dbReference>
<dbReference type="Pfam" id="PF06182">
    <property type="entry name" value="ABC2_membrane_6"/>
    <property type="match status" value="1"/>
</dbReference>
<feature type="transmembrane region" description="Helical" evidence="1">
    <location>
        <begin position="209"/>
        <end position="231"/>
    </location>
</feature>
<dbReference type="Proteomes" id="UP000177165">
    <property type="component" value="Unassembled WGS sequence"/>
</dbReference>
<proteinExistence type="predicted"/>
<feature type="transmembrane region" description="Helical" evidence="1">
    <location>
        <begin position="153"/>
        <end position="174"/>
    </location>
</feature>
<evidence type="ECO:0000256" key="1">
    <source>
        <dbReference type="SAM" id="Phobius"/>
    </source>
</evidence>
<dbReference type="InterPro" id="IPR010390">
    <property type="entry name" value="ABC-2_transporter-like"/>
</dbReference>
<evidence type="ECO:0000313" key="3">
    <source>
        <dbReference type="Proteomes" id="UP000177165"/>
    </source>
</evidence>
<protein>
    <recommendedName>
        <fullName evidence="4">ABC transporter permease</fullName>
    </recommendedName>
</protein>
<evidence type="ECO:0008006" key="4">
    <source>
        <dbReference type="Google" id="ProtNLM"/>
    </source>
</evidence>